<comment type="subcellular location">
    <subcellularLocation>
        <location evidence="1">Cytoplasm</location>
    </subcellularLocation>
    <subcellularLocation>
        <location evidence="7">Mitochondrion matrix</location>
    </subcellularLocation>
</comment>
<feature type="region of interest" description="Disordered" evidence="10">
    <location>
        <begin position="67"/>
        <end position="95"/>
    </location>
</feature>
<dbReference type="Gene3D" id="2.30.22.10">
    <property type="entry name" value="Head domain of nucleotide exchange factor GrpE"/>
    <property type="match status" value="1"/>
</dbReference>
<keyword evidence="12" id="KW-1185">Reference proteome</keyword>
<evidence type="ECO:0000256" key="9">
    <source>
        <dbReference type="SAM" id="Coils"/>
    </source>
</evidence>
<evidence type="ECO:0000256" key="3">
    <source>
        <dbReference type="ARBA" id="ARBA00011738"/>
    </source>
</evidence>
<gene>
    <name evidence="11" type="ORF">Syun_030833</name>
</gene>
<dbReference type="Pfam" id="PF01025">
    <property type="entry name" value="GrpE"/>
    <property type="match status" value="1"/>
</dbReference>
<feature type="region of interest" description="Disordered" evidence="10">
    <location>
        <begin position="1"/>
        <end position="26"/>
    </location>
</feature>
<dbReference type="SUPFAM" id="SSF51064">
    <property type="entry name" value="Head domain of nucleotide exchange factor GrpE"/>
    <property type="match status" value="1"/>
</dbReference>
<dbReference type="HAMAP" id="MF_01151">
    <property type="entry name" value="GrpE"/>
    <property type="match status" value="1"/>
</dbReference>
<accession>A0AAP0HCA1</accession>
<evidence type="ECO:0000256" key="4">
    <source>
        <dbReference type="ARBA" id="ARBA00022490"/>
    </source>
</evidence>
<organism evidence="11 12">
    <name type="scientific">Stephania yunnanensis</name>
    <dbReference type="NCBI Taxonomy" id="152371"/>
    <lineage>
        <taxon>Eukaryota</taxon>
        <taxon>Viridiplantae</taxon>
        <taxon>Streptophyta</taxon>
        <taxon>Embryophyta</taxon>
        <taxon>Tracheophyta</taxon>
        <taxon>Spermatophyta</taxon>
        <taxon>Magnoliopsida</taxon>
        <taxon>Ranunculales</taxon>
        <taxon>Menispermaceae</taxon>
        <taxon>Menispermoideae</taxon>
        <taxon>Cissampelideae</taxon>
        <taxon>Stephania</taxon>
    </lineage>
</organism>
<keyword evidence="7" id="KW-0496">Mitochondrion</keyword>
<keyword evidence="4" id="KW-0963">Cytoplasm</keyword>
<dbReference type="GO" id="GO:0051082">
    <property type="term" value="F:unfolded protein binding"/>
    <property type="evidence" value="ECO:0007669"/>
    <property type="project" value="TreeGrafter"/>
</dbReference>
<dbReference type="PANTHER" id="PTHR21237:SF27">
    <property type="entry name" value="GRPE PROTEIN HOMOLOG"/>
    <property type="match status" value="1"/>
</dbReference>
<dbReference type="NCBIfam" id="NF010738">
    <property type="entry name" value="PRK14140.1"/>
    <property type="match status" value="1"/>
</dbReference>
<dbReference type="NCBIfam" id="NF010741">
    <property type="entry name" value="PRK14143.1"/>
    <property type="match status" value="1"/>
</dbReference>
<evidence type="ECO:0000256" key="6">
    <source>
        <dbReference type="ARBA" id="ARBA00023186"/>
    </source>
</evidence>
<dbReference type="SUPFAM" id="SSF58014">
    <property type="entry name" value="Coiled-coil domain of nucleotide exchange factor GrpE"/>
    <property type="match status" value="1"/>
</dbReference>
<keyword evidence="9" id="KW-0175">Coiled coil</keyword>
<dbReference type="EMBL" id="JBBNAF010000053">
    <property type="protein sequence ID" value="KAK9081509.1"/>
    <property type="molecule type" value="Genomic_DNA"/>
</dbReference>
<dbReference type="FunFam" id="3.90.20.20:FF:000006">
    <property type="entry name" value="GrpE protein homolog"/>
    <property type="match status" value="1"/>
</dbReference>
<comment type="caution">
    <text evidence="11">The sequence shown here is derived from an EMBL/GenBank/DDBJ whole genome shotgun (WGS) entry which is preliminary data.</text>
</comment>
<feature type="compositionally biased region" description="Acidic residues" evidence="10">
    <location>
        <begin position="308"/>
        <end position="317"/>
    </location>
</feature>
<dbReference type="GO" id="GO:0042803">
    <property type="term" value="F:protein homodimerization activity"/>
    <property type="evidence" value="ECO:0007669"/>
    <property type="project" value="InterPro"/>
</dbReference>
<dbReference type="GO" id="GO:0009507">
    <property type="term" value="C:chloroplast"/>
    <property type="evidence" value="ECO:0007669"/>
    <property type="project" value="TreeGrafter"/>
</dbReference>
<dbReference type="CDD" id="cd00446">
    <property type="entry name" value="GrpE"/>
    <property type="match status" value="1"/>
</dbReference>
<dbReference type="GO" id="GO:0005759">
    <property type="term" value="C:mitochondrial matrix"/>
    <property type="evidence" value="ECO:0007669"/>
    <property type="project" value="UniProtKB-SubCell"/>
</dbReference>
<name>A0AAP0HCA1_9MAGN</name>
<feature type="coiled-coil region" evidence="9">
    <location>
        <begin position="123"/>
        <end position="164"/>
    </location>
</feature>
<dbReference type="AlphaFoldDB" id="A0AAP0HCA1"/>
<evidence type="ECO:0000256" key="1">
    <source>
        <dbReference type="ARBA" id="ARBA00004496"/>
    </source>
</evidence>
<proteinExistence type="inferred from homology"/>
<comment type="similarity">
    <text evidence="2 8">Belongs to the GrpE family.</text>
</comment>
<dbReference type="GO" id="GO:0006457">
    <property type="term" value="P:protein folding"/>
    <property type="evidence" value="ECO:0007669"/>
    <property type="project" value="InterPro"/>
</dbReference>
<evidence type="ECO:0000256" key="8">
    <source>
        <dbReference type="RuleBase" id="RU004478"/>
    </source>
</evidence>
<dbReference type="PROSITE" id="PS01071">
    <property type="entry name" value="GRPE"/>
    <property type="match status" value="1"/>
</dbReference>
<comment type="subunit">
    <text evidence="3">Homodimer.</text>
</comment>
<dbReference type="InterPro" id="IPR000740">
    <property type="entry name" value="GrpE"/>
</dbReference>
<evidence type="ECO:0000256" key="5">
    <source>
        <dbReference type="ARBA" id="ARBA00023016"/>
    </source>
</evidence>
<reference evidence="11 12" key="1">
    <citation type="submission" date="2024-01" db="EMBL/GenBank/DDBJ databases">
        <title>Genome assemblies of Stephania.</title>
        <authorList>
            <person name="Yang L."/>
        </authorList>
    </citation>
    <scope>NUCLEOTIDE SEQUENCE [LARGE SCALE GENOMIC DNA]</scope>
    <source>
        <strain evidence="11">YNDBR</strain>
        <tissue evidence="11">Leaf</tissue>
    </source>
</reference>
<dbReference type="Gene3D" id="3.90.20.20">
    <property type="match status" value="1"/>
</dbReference>
<dbReference type="PRINTS" id="PR00773">
    <property type="entry name" value="GRPEPROTEIN"/>
</dbReference>
<evidence type="ECO:0000256" key="2">
    <source>
        <dbReference type="ARBA" id="ARBA00009054"/>
    </source>
</evidence>
<dbReference type="InterPro" id="IPR013805">
    <property type="entry name" value="GrpE_CC"/>
</dbReference>
<dbReference type="FunFam" id="2.30.22.10:FF:000001">
    <property type="entry name" value="Protein GrpE"/>
    <property type="match status" value="1"/>
</dbReference>
<dbReference type="Proteomes" id="UP001420932">
    <property type="component" value="Unassembled WGS sequence"/>
</dbReference>
<evidence type="ECO:0000256" key="10">
    <source>
        <dbReference type="SAM" id="MobiDB-lite"/>
    </source>
</evidence>
<dbReference type="GO" id="GO:0051087">
    <property type="term" value="F:protein-folding chaperone binding"/>
    <property type="evidence" value="ECO:0007669"/>
    <property type="project" value="InterPro"/>
</dbReference>
<keyword evidence="6 7" id="KW-0143">Chaperone</keyword>
<keyword evidence="5" id="KW-0346">Stress response</keyword>
<sequence length="330" mass="36836">MATILRTPSFLHPPRTPTTQSPHTHKSFLSFTSHKRGFSAKSHQTSLAHLFISTKSTRPSKLRPFAAYEESTETEEAEAAQTQKGSDDELPIEDSNDGVVVDSEEKLPSVIVASLQSYKEALLKNDESKVAEIEAFLQSLEEEKESLANEVASLSQELSSVRERFLRINADFDNYRKRTEREQLSVASNAQGEVVESLLPVLDNFERAKAQIKIENEAEEKINNSYQSIYKQFVEILESIGVVPVETIGNPFDPLLHEAIMREESTEFEEGIILEQYRKGFKLGDRLLRPSMVKVSAGPGPAKPEVSETSEEAEDDGETSKEDSAEVEAT</sequence>
<feature type="region of interest" description="Disordered" evidence="10">
    <location>
        <begin position="292"/>
        <end position="330"/>
    </location>
</feature>
<dbReference type="GO" id="GO:0000774">
    <property type="term" value="F:adenyl-nucleotide exchange factor activity"/>
    <property type="evidence" value="ECO:0007669"/>
    <property type="project" value="InterPro"/>
</dbReference>
<comment type="function">
    <text evidence="7">Essential component of the PAM complex, a complex required for the translocation of transit peptide-containing proteins from the inner membrane into the mitochondrial matrix in an ATP-dependent manner.</text>
</comment>
<evidence type="ECO:0000256" key="7">
    <source>
        <dbReference type="RuleBase" id="RU000640"/>
    </source>
</evidence>
<dbReference type="PANTHER" id="PTHR21237">
    <property type="entry name" value="GRPE PROTEIN"/>
    <property type="match status" value="1"/>
</dbReference>
<feature type="compositionally biased region" description="Polar residues" evidence="10">
    <location>
        <begin position="17"/>
        <end position="26"/>
    </location>
</feature>
<protein>
    <recommendedName>
        <fullName evidence="7">GrpE protein homolog</fullName>
    </recommendedName>
</protein>
<dbReference type="InterPro" id="IPR009012">
    <property type="entry name" value="GrpE_head"/>
</dbReference>
<evidence type="ECO:0000313" key="12">
    <source>
        <dbReference type="Proteomes" id="UP001420932"/>
    </source>
</evidence>
<evidence type="ECO:0000313" key="11">
    <source>
        <dbReference type="EMBL" id="KAK9081509.1"/>
    </source>
</evidence>